<feature type="region of interest" description="Disordered" evidence="1">
    <location>
        <begin position="188"/>
        <end position="213"/>
    </location>
</feature>
<dbReference type="PANTHER" id="PTHR23026:SF123">
    <property type="entry name" value="NAD(P)H NITROREDUCTASE RV3131-RELATED"/>
    <property type="match status" value="1"/>
</dbReference>
<comment type="caution">
    <text evidence="2">The sequence shown here is derived from an EMBL/GenBank/DDBJ whole genome shotgun (WGS) entry which is preliminary data.</text>
</comment>
<reference evidence="2 3" key="1">
    <citation type="submission" date="2020-08" db="EMBL/GenBank/DDBJ databases">
        <title>Sequencing the genomes of 1000 actinobacteria strains.</title>
        <authorList>
            <person name="Klenk H.-P."/>
        </authorList>
    </citation>
    <scope>NUCLEOTIDE SEQUENCE [LARGE SCALE GENOMIC DNA]</scope>
    <source>
        <strain evidence="2 3">DSM 45084</strain>
    </source>
</reference>
<gene>
    <name evidence="2" type="ORF">F4559_004343</name>
</gene>
<dbReference type="Proteomes" id="UP000542674">
    <property type="component" value="Unassembled WGS sequence"/>
</dbReference>
<dbReference type="Gene3D" id="3.40.109.10">
    <property type="entry name" value="NADH Oxidase"/>
    <property type="match status" value="2"/>
</dbReference>
<dbReference type="GO" id="GO:0016491">
    <property type="term" value="F:oxidoreductase activity"/>
    <property type="evidence" value="ECO:0007669"/>
    <property type="project" value="InterPro"/>
</dbReference>
<evidence type="ECO:0000313" key="2">
    <source>
        <dbReference type="EMBL" id="MBB4966984.1"/>
    </source>
</evidence>
<evidence type="ECO:0000313" key="3">
    <source>
        <dbReference type="Proteomes" id="UP000542674"/>
    </source>
</evidence>
<proteinExistence type="predicted"/>
<dbReference type="InterPro" id="IPR050627">
    <property type="entry name" value="Nitroreductase/BluB"/>
</dbReference>
<dbReference type="PANTHER" id="PTHR23026">
    <property type="entry name" value="NADPH NITROREDUCTASE"/>
    <property type="match status" value="1"/>
</dbReference>
<dbReference type="AlphaFoldDB" id="A0A7W7T5J0"/>
<dbReference type="InterPro" id="IPR000415">
    <property type="entry name" value="Nitroreductase-like"/>
</dbReference>
<evidence type="ECO:0000256" key="1">
    <source>
        <dbReference type="SAM" id="MobiDB-lite"/>
    </source>
</evidence>
<dbReference type="EMBL" id="JACHJS010000001">
    <property type="protein sequence ID" value="MBB4966984.1"/>
    <property type="molecule type" value="Genomic_DNA"/>
</dbReference>
<dbReference type="SUPFAM" id="SSF55469">
    <property type="entry name" value="FMN-dependent nitroreductase-like"/>
    <property type="match status" value="2"/>
</dbReference>
<keyword evidence="3" id="KW-1185">Reference proteome</keyword>
<name>A0A7W7T5J0_9PSEU</name>
<organism evidence="2 3">
    <name type="scientific">Saccharothrix violaceirubra</name>
    <dbReference type="NCBI Taxonomy" id="413306"/>
    <lineage>
        <taxon>Bacteria</taxon>
        <taxon>Bacillati</taxon>
        <taxon>Actinomycetota</taxon>
        <taxon>Actinomycetes</taxon>
        <taxon>Pseudonocardiales</taxon>
        <taxon>Pseudonocardiaceae</taxon>
        <taxon>Saccharothrix</taxon>
    </lineage>
</organism>
<sequence length="331" mass="35987">MTGALGLTAEEVAEVLGAAVLAPSVHNTQPWRFRLLPDRIELHPDPDRVLPATDPEGRELRLSCGAALFNLRLALLGLGVRPLVTLVPGDDAPGALAVVRRGGRRAPDDDTRRLLDAVPLRRTNRLPFAPGGVPVDQRRALLRAAERERAWLHLVGPTEIDRVRELAVKAHRLQLEDAEVRGELSEWSATRPCGDGVPHASAGLRPAPDDGWPMRDFRGAERAADEAYEPDPLVAVLCSFYEGPAAELQSGQALQRVLLTATALGLAASFLSQVIEVRPVREELRRSLGGTLVPQTVLRLGVGATVPERPRRDVADLVLPVGQRVPKFWVQ</sequence>
<dbReference type="NCBIfam" id="NF047509">
    <property type="entry name" value="Rv3131_FMN_oxido"/>
    <property type="match status" value="1"/>
</dbReference>
<protein>
    <submittedName>
        <fullName evidence="2">Nitroreductase</fullName>
    </submittedName>
</protein>
<accession>A0A7W7T5J0</accession>